<dbReference type="Gene3D" id="2.60.40.1180">
    <property type="entry name" value="Golgi alpha-mannosidase II"/>
    <property type="match status" value="1"/>
</dbReference>
<dbReference type="Proteomes" id="UP001162164">
    <property type="component" value="Unassembled WGS sequence"/>
</dbReference>
<evidence type="ECO:0000256" key="1">
    <source>
        <dbReference type="ARBA" id="ARBA00007806"/>
    </source>
</evidence>
<dbReference type="InterPro" id="IPR048395">
    <property type="entry name" value="Glyco_hydro_31_C"/>
</dbReference>
<evidence type="ECO:0000259" key="7">
    <source>
        <dbReference type="Pfam" id="PF21365"/>
    </source>
</evidence>
<evidence type="ECO:0000313" key="8">
    <source>
        <dbReference type="EMBL" id="KAJ8978375.1"/>
    </source>
</evidence>
<keyword evidence="3 4" id="KW-0326">Glycosidase</keyword>
<sequence length="638" mass="72257">MMWVASEAYYSAIFLAFAATINATPVKDDSSLALQPTSNGIQLVLTQDGQEKLVGTIGLGIDFSASTCVGRPTCEIDDVTLSVESVNAGYRISWETQSKDIEFRDCFDLKIGEWNWYGGPQRWQQRWPIEKLTITPDEAYVIKRSDNHAVAERYWLNSKGAYIFIDDRAPLFIDQNNEEEGKVCFIAKLQEPYINRERIFFSYTIVALDDPKLAHLHAINSYLGKPTDHPDAAMIKEPIWTTWAKYYRNINDDVVIEFAKSIRNAGYENGQIEIDDNWERCYGSQEFTDETFSDIINTVQTLKDMNFRVSLWVHPFVNDDCESVASEGTERDSNSGCYYVRDPEGNTTASWWDGDSAHQIDFTNPDAAEWYSARLRKLQESPGIDSYKFDAGEVNYAKQPSVYDNVDVETIPNVLTESYIRTVSAFGKLIEARSAWRTQDIPAFTRMIDKDSNWDDQNGLYTLITTLLQMNMNGYGLVLPDMIGGNGYSGAPNLELVIRWAQANTFMPAMQFSFLPWDYSSDDYDGPAIVKKFVDLHEEYSDEIIKAMEANIATGSPVNAPIWWIDPTDEAALAKDDEYLLGEKILVAPIYAEGATSRTVYLPKGSWKDGNSDSTYDGPIVINDYNAPIDVLPYFIKQ</sequence>
<feature type="chain" id="PRO_5046739602" description="Glycoside hydrolase family 31" evidence="5">
    <location>
        <begin position="24"/>
        <end position="638"/>
    </location>
</feature>
<dbReference type="Pfam" id="PF21365">
    <property type="entry name" value="Glyco_hydro_31_3rd"/>
    <property type="match status" value="1"/>
</dbReference>
<name>A0ABQ9JJW2_9CUCU</name>
<feature type="domain" description="Glycosyl hydrolase family 31 C-terminal" evidence="7">
    <location>
        <begin position="555"/>
        <end position="638"/>
    </location>
</feature>
<keyword evidence="2 4" id="KW-0378">Hydrolase</keyword>
<evidence type="ECO:0008006" key="10">
    <source>
        <dbReference type="Google" id="ProtNLM"/>
    </source>
</evidence>
<dbReference type="Gene3D" id="3.20.20.80">
    <property type="entry name" value="Glycosidases"/>
    <property type="match status" value="1"/>
</dbReference>
<dbReference type="SUPFAM" id="SSF51011">
    <property type="entry name" value="Glycosyl hydrolase domain"/>
    <property type="match status" value="1"/>
</dbReference>
<feature type="domain" description="Glycoside hydrolase family 31 TIM barrel" evidence="6">
    <location>
        <begin position="246"/>
        <end position="511"/>
    </location>
</feature>
<evidence type="ECO:0000256" key="5">
    <source>
        <dbReference type="SAM" id="SignalP"/>
    </source>
</evidence>
<evidence type="ECO:0000313" key="9">
    <source>
        <dbReference type="Proteomes" id="UP001162164"/>
    </source>
</evidence>
<keyword evidence="5" id="KW-0732">Signal</keyword>
<reference evidence="8" key="1">
    <citation type="journal article" date="2023" name="Insect Mol. Biol.">
        <title>Genome sequencing provides insights into the evolution of gene families encoding plant cell wall-degrading enzymes in longhorned beetles.</title>
        <authorList>
            <person name="Shin N.R."/>
            <person name="Okamura Y."/>
            <person name="Kirsch R."/>
            <person name="Pauchet Y."/>
        </authorList>
    </citation>
    <scope>NUCLEOTIDE SEQUENCE</scope>
    <source>
        <strain evidence="8">MMC_N1</strain>
    </source>
</reference>
<protein>
    <recommendedName>
        <fullName evidence="10">Glycoside hydrolase family 31</fullName>
    </recommendedName>
</protein>
<gene>
    <name evidence="8" type="ORF">NQ317_005956</name>
</gene>
<comment type="similarity">
    <text evidence="1 4">Belongs to the glycosyl hydrolase 31 family.</text>
</comment>
<dbReference type="InterPro" id="IPR017853">
    <property type="entry name" value="GH"/>
</dbReference>
<dbReference type="EMBL" id="JAPWTJ010000446">
    <property type="protein sequence ID" value="KAJ8978375.1"/>
    <property type="molecule type" value="Genomic_DNA"/>
</dbReference>
<dbReference type="InterPro" id="IPR050985">
    <property type="entry name" value="Alpha-glycosidase_related"/>
</dbReference>
<keyword evidence="9" id="KW-1185">Reference proteome</keyword>
<dbReference type="SUPFAM" id="SSF51445">
    <property type="entry name" value="(Trans)glycosidases"/>
    <property type="match status" value="1"/>
</dbReference>
<dbReference type="PANTHER" id="PTHR43053">
    <property type="entry name" value="GLYCOSIDASE FAMILY 31"/>
    <property type="match status" value="1"/>
</dbReference>
<dbReference type="InterPro" id="IPR013780">
    <property type="entry name" value="Glyco_hydro_b"/>
</dbReference>
<dbReference type="PANTHER" id="PTHR43053:SF4">
    <property type="entry name" value="MYOGENESIS-REGULATING GLYCOSIDASE"/>
    <property type="match status" value="1"/>
</dbReference>
<evidence type="ECO:0000256" key="2">
    <source>
        <dbReference type="ARBA" id="ARBA00022801"/>
    </source>
</evidence>
<proteinExistence type="inferred from homology"/>
<feature type="signal peptide" evidence="5">
    <location>
        <begin position="1"/>
        <end position="23"/>
    </location>
</feature>
<dbReference type="Pfam" id="PF01055">
    <property type="entry name" value="Glyco_hydro_31_2nd"/>
    <property type="match status" value="1"/>
</dbReference>
<dbReference type="CDD" id="cd06592">
    <property type="entry name" value="GH31_NET37"/>
    <property type="match status" value="1"/>
</dbReference>
<accession>A0ABQ9JJW2</accession>
<dbReference type="InterPro" id="IPR000322">
    <property type="entry name" value="Glyco_hydro_31_TIM"/>
</dbReference>
<evidence type="ECO:0000256" key="4">
    <source>
        <dbReference type="RuleBase" id="RU361185"/>
    </source>
</evidence>
<comment type="caution">
    <text evidence="8">The sequence shown here is derived from an EMBL/GenBank/DDBJ whole genome shotgun (WGS) entry which is preliminary data.</text>
</comment>
<evidence type="ECO:0000256" key="3">
    <source>
        <dbReference type="ARBA" id="ARBA00023295"/>
    </source>
</evidence>
<organism evidence="8 9">
    <name type="scientific">Molorchus minor</name>
    <dbReference type="NCBI Taxonomy" id="1323400"/>
    <lineage>
        <taxon>Eukaryota</taxon>
        <taxon>Metazoa</taxon>
        <taxon>Ecdysozoa</taxon>
        <taxon>Arthropoda</taxon>
        <taxon>Hexapoda</taxon>
        <taxon>Insecta</taxon>
        <taxon>Pterygota</taxon>
        <taxon>Neoptera</taxon>
        <taxon>Endopterygota</taxon>
        <taxon>Coleoptera</taxon>
        <taxon>Polyphaga</taxon>
        <taxon>Cucujiformia</taxon>
        <taxon>Chrysomeloidea</taxon>
        <taxon>Cerambycidae</taxon>
        <taxon>Lamiinae</taxon>
        <taxon>Monochamini</taxon>
        <taxon>Molorchus</taxon>
    </lineage>
</organism>
<evidence type="ECO:0000259" key="6">
    <source>
        <dbReference type="Pfam" id="PF01055"/>
    </source>
</evidence>